<dbReference type="EMBL" id="MPNX01000071">
    <property type="protein sequence ID" value="OOY33736.1"/>
    <property type="molecule type" value="Genomic_DNA"/>
</dbReference>
<dbReference type="AlphaFoldDB" id="A0A1T2CFU2"/>
<accession>A0A1T2CFU2</accession>
<reference evidence="1 2" key="1">
    <citation type="submission" date="2016-11" db="EMBL/GenBank/DDBJ databases">
        <title>Mixed transmission modes and dynamic genome evolution in an obligate animal-bacterial symbiosis.</title>
        <authorList>
            <person name="Russell S.L."/>
            <person name="Corbett-Detig R.B."/>
            <person name="Cavanaugh C.M."/>
        </authorList>
    </citation>
    <scope>NUCLEOTIDE SEQUENCE [LARGE SCALE GENOMIC DNA]</scope>
    <source>
        <strain evidence="1">MA-KB16</strain>
    </source>
</reference>
<dbReference type="Proteomes" id="UP000190962">
    <property type="component" value="Unassembled WGS sequence"/>
</dbReference>
<proteinExistence type="predicted"/>
<sequence length="82" mass="9680">MIVIFMFVWVPIFSETFSQEMGVSQGNIVPVTLISTKNNSIVFYMKTSTEGFLYVDDFSISYRLKHMYVTMRYFEFCITVFL</sequence>
<evidence type="ECO:0000313" key="1">
    <source>
        <dbReference type="EMBL" id="OOY33736.1"/>
    </source>
</evidence>
<organism evidence="1 2">
    <name type="scientific">Solemya velum gill symbiont</name>
    <dbReference type="NCBI Taxonomy" id="2340"/>
    <lineage>
        <taxon>Bacteria</taxon>
        <taxon>Pseudomonadati</taxon>
        <taxon>Pseudomonadota</taxon>
        <taxon>Gammaproteobacteria</taxon>
        <taxon>sulfur-oxidizing symbionts</taxon>
    </lineage>
</organism>
<name>A0A1T2CFU2_SOVGS</name>
<comment type="caution">
    <text evidence="1">The sequence shown here is derived from an EMBL/GenBank/DDBJ whole genome shotgun (WGS) entry which is preliminary data.</text>
</comment>
<protein>
    <submittedName>
        <fullName evidence="1">Uncharacterized protein</fullName>
    </submittedName>
</protein>
<evidence type="ECO:0000313" key="2">
    <source>
        <dbReference type="Proteomes" id="UP000190962"/>
    </source>
</evidence>
<gene>
    <name evidence="1" type="ORF">BOV88_13685</name>
</gene>